<proteinExistence type="predicted"/>
<gene>
    <name evidence="2" type="primary">SUVC05G2220</name>
    <name evidence="2" type="ORF">SUVC_05G2220</name>
</gene>
<dbReference type="AlphaFoldDB" id="A0AA35JHK2"/>
<keyword evidence="1" id="KW-0732">Signal</keyword>
<dbReference type="EMBL" id="OX365916">
    <property type="protein sequence ID" value="CAI4060389.1"/>
    <property type="molecule type" value="Genomic_DNA"/>
</dbReference>
<evidence type="ECO:0000313" key="2">
    <source>
        <dbReference type="EMBL" id="CAI4060389.1"/>
    </source>
</evidence>
<accession>A0AA35JHK2</accession>
<protein>
    <submittedName>
        <fullName evidence="2">Uncharacterized protein</fullName>
    </submittedName>
</protein>
<name>A0AA35JHK2_SACUV</name>
<feature type="chain" id="PRO_5041304174" evidence="1">
    <location>
        <begin position="27"/>
        <end position="238"/>
    </location>
</feature>
<organism evidence="2 3">
    <name type="scientific">Saccharomyces uvarum</name>
    <name type="common">Yeast</name>
    <name type="synonym">Saccharomyces bayanus var. uvarum</name>
    <dbReference type="NCBI Taxonomy" id="230603"/>
    <lineage>
        <taxon>Eukaryota</taxon>
        <taxon>Fungi</taxon>
        <taxon>Dikarya</taxon>
        <taxon>Ascomycota</taxon>
        <taxon>Saccharomycotina</taxon>
        <taxon>Saccharomycetes</taxon>
        <taxon>Saccharomycetales</taxon>
        <taxon>Saccharomycetaceae</taxon>
        <taxon>Saccharomyces</taxon>
    </lineage>
</organism>
<feature type="signal peptide" evidence="1">
    <location>
        <begin position="1"/>
        <end position="26"/>
    </location>
</feature>
<reference evidence="2" key="1">
    <citation type="submission" date="2022-10" db="EMBL/GenBank/DDBJ databases">
        <authorList>
            <person name="Byrne P K."/>
        </authorList>
    </citation>
    <scope>NUCLEOTIDE SEQUENCE</scope>
    <source>
        <strain evidence="2">CBS7001</strain>
    </source>
</reference>
<evidence type="ECO:0000313" key="3">
    <source>
        <dbReference type="Proteomes" id="UP001162090"/>
    </source>
</evidence>
<dbReference type="Proteomes" id="UP001162090">
    <property type="component" value="Chromosome 5"/>
</dbReference>
<sequence length="238" mass="27300">MTTLINKMARMLTIFSLACNVLTVSAHVLTKVTDSIAYRNYYEPSSIWDNVTICLSNVTDLKMIIDKSYYGIRRSVITIWVDAGANDADSIDPELAMKLVKCVKDNTGSSNVHAFGHNPYATVASYEDHVYDEFYGYFGHGYPQHYERDYESDGNPDDTGDIDGSLVAKGNGKLLDKIVPNQGLHWAGLRILEYTMMETLIKTTHYYHRCISWNRIRCTIKNWSYNLVWKEYFQCILK</sequence>
<evidence type="ECO:0000256" key="1">
    <source>
        <dbReference type="SAM" id="SignalP"/>
    </source>
</evidence>